<accession>A0ABP0VI75</accession>
<keyword evidence="3" id="KW-1185">Reference proteome</keyword>
<organism evidence="2 3">
    <name type="scientific">Sphagnum jensenii</name>
    <dbReference type="NCBI Taxonomy" id="128206"/>
    <lineage>
        <taxon>Eukaryota</taxon>
        <taxon>Viridiplantae</taxon>
        <taxon>Streptophyta</taxon>
        <taxon>Embryophyta</taxon>
        <taxon>Bryophyta</taxon>
        <taxon>Sphagnophytina</taxon>
        <taxon>Sphagnopsida</taxon>
        <taxon>Sphagnales</taxon>
        <taxon>Sphagnaceae</taxon>
        <taxon>Sphagnum</taxon>
    </lineage>
</organism>
<protein>
    <recommendedName>
        <fullName evidence="1">Domain X domain-containing protein</fullName>
    </recommendedName>
</protein>
<reference evidence="2" key="1">
    <citation type="submission" date="2024-02" db="EMBL/GenBank/DDBJ databases">
        <authorList>
            <consortium name="ELIXIR-Norway"/>
            <consortium name="Elixir Norway"/>
        </authorList>
    </citation>
    <scope>NUCLEOTIDE SEQUENCE</scope>
</reference>
<feature type="domain" description="Domain X" evidence="1">
    <location>
        <begin position="142"/>
        <end position="242"/>
    </location>
</feature>
<sequence>MGGGRTFVSGMCVRRLQRIAAHDGSPTRRFSYTSGVGNPGGALNVMEYLRASALFLSWNQFSVLKNSFQSMSAGSLLRAHPASRSISALTTKLLKEGTTIETLGGVMDPEVCAAQNEASLRIELLSPTEETKPNMLNRQPEGRVVFEAPMKLLGDMLHKKGFLDSKTQPAPIDPILTQEDHRIVAWYRSIGTGILNYYLFCDNLTKVRSIVNYHLRWSAIYTLAKKHKSSSAQVIRNYTKNLIITKNGEKLASFLDPEEISQYKRQFLKTDHTPPEILIDLLFAKLVRNAVLGEPCAVKGCTDPEVEMHHIHQIEKAGGKHKVRSVREAQILEGIKAVQSALKKKHIPLCAKHHDDLHMGRVFLSDLDMNVII</sequence>
<dbReference type="PANTHER" id="PTHR33642">
    <property type="entry name" value="COX1/OXI3 INTRON 1 PROTEIN-RELATED"/>
    <property type="match status" value="1"/>
</dbReference>
<dbReference type="PANTHER" id="PTHR33642:SF4">
    <property type="entry name" value="COX1_OXI3 INTRON 1 PROTEIN-RELATED"/>
    <property type="match status" value="1"/>
</dbReference>
<gene>
    <name evidence="2" type="ORF">CSSPJE1EN1_LOCUS29432</name>
</gene>
<name>A0ABP0VI75_9BRYO</name>
<proteinExistence type="predicted"/>
<evidence type="ECO:0000313" key="2">
    <source>
        <dbReference type="EMBL" id="CAK9254054.1"/>
    </source>
</evidence>
<evidence type="ECO:0000259" key="1">
    <source>
        <dbReference type="Pfam" id="PF01348"/>
    </source>
</evidence>
<evidence type="ECO:0000313" key="3">
    <source>
        <dbReference type="Proteomes" id="UP001497444"/>
    </source>
</evidence>
<dbReference type="InterPro" id="IPR024937">
    <property type="entry name" value="Domain_X"/>
</dbReference>
<comment type="caution">
    <text evidence="2">The sequence shown here is derived from an EMBL/GenBank/DDBJ whole genome shotgun (WGS) entry which is preliminary data.</text>
</comment>
<dbReference type="Proteomes" id="UP001497444">
    <property type="component" value="Unassembled WGS sequence"/>
</dbReference>
<dbReference type="Pfam" id="PF01348">
    <property type="entry name" value="Intron_maturas2"/>
    <property type="match status" value="1"/>
</dbReference>
<dbReference type="EMBL" id="CAXAQS010000972">
    <property type="protein sequence ID" value="CAK9254054.1"/>
    <property type="molecule type" value="Genomic_DNA"/>
</dbReference>